<evidence type="ECO:0000313" key="3">
    <source>
        <dbReference type="EMBL" id="RDW82330.1"/>
    </source>
</evidence>
<dbReference type="Pfam" id="PF06985">
    <property type="entry name" value="HET"/>
    <property type="match status" value="1"/>
</dbReference>
<sequence>MELSSSTALIAVPVGLDTPIKEFSASTATVTISDDLNAQIKETSLSTAALTVSEGINTPTKDTTSLIDSDGHDSIVAHHPKDEDLQVPQEQQQRLQYQPLNHGQKEIRLINILDEDSDDPYVHCTLETVSLVNQTLARYTALSYCWGDPDVCVPMVVDKCLIEVPCNLDSALRQLRLRGYHCVWVDALCVNQMDREERGLQVQLMRQIYCYANQVISWVGSAEDDTAMAVKFLLERSSSSIALPEVDKQSGPDFDEPTSPAASSPRYSRLGGSERRWIRNQWSMIQDFFNQEYWKRVWVIQEVAVATRLVVLYGSCEISWDIVAAAIVLWKETLMSLPTSHLPHLYAAQLLELRNRFRNHEPITLLYAMLVSNKTMSTDPRDKIFALLGLTNDGPRLVPNPNYKDSLQRILSDLTKSMIVTGRCLDLICIRSLNPPAVENMPSWVPPWFMNPDFSFWSKPMTILENRLLAERPRFQQVPIFKTSHSSLLSVGGAMLDEVWAISSALGHKSNILLSGCHLEQVDPAKEHILEHNITQFYPSGPTNALWQALCIDHSFQKYDRPVEADKYYSAHLAAKFRRCFKSLWTELGRTFASSELQGWLDENGCMKIGRLMLREWALESRSSTAEEDLVANTSKDISAFCQVLTDILKSSMRLFATELGYLGMAPPQTRKGDKLCFIRGCSMPVVLRGDSTTGYEVIGCCSIRTRFEPYAEACERFAAGQNTDGSGPHVDAREILLR</sequence>
<reference evidence="3 4" key="1">
    <citation type="journal article" date="2018" name="IMA Fungus">
        <title>IMA Genome-F 9: Draft genome sequence of Annulohypoxylon stygium, Aspergillus mulundensis, Berkeleyomyces basicola (syn. Thielaviopsis basicola), Ceratocystis smalleyi, two Cercospora beticola strains, Coleophoma cylindrospora, Fusarium fracticaudum, Phialophora cf. hyalina, and Morchella septimelata.</title>
        <authorList>
            <person name="Wingfield B.D."/>
            <person name="Bills G.F."/>
            <person name="Dong Y."/>
            <person name="Huang W."/>
            <person name="Nel W.J."/>
            <person name="Swalarsk-Parry B.S."/>
            <person name="Vaghefi N."/>
            <person name="Wilken P.M."/>
            <person name="An Z."/>
            <person name="de Beer Z.W."/>
            <person name="De Vos L."/>
            <person name="Chen L."/>
            <person name="Duong T.A."/>
            <person name="Gao Y."/>
            <person name="Hammerbacher A."/>
            <person name="Kikkert J.R."/>
            <person name="Li Y."/>
            <person name="Li H."/>
            <person name="Li K."/>
            <person name="Li Q."/>
            <person name="Liu X."/>
            <person name="Ma X."/>
            <person name="Naidoo K."/>
            <person name="Pethybridge S.J."/>
            <person name="Sun J."/>
            <person name="Steenkamp E.T."/>
            <person name="van der Nest M.A."/>
            <person name="van Wyk S."/>
            <person name="Wingfield M.J."/>
            <person name="Xiong C."/>
            <person name="Yue Q."/>
            <person name="Zhang X."/>
        </authorList>
    </citation>
    <scope>NUCLEOTIDE SEQUENCE [LARGE SCALE GENOMIC DNA]</scope>
    <source>
        <strain evidence="3 4">BP6252</strain>
    </source>
</reference>
<dbReference type="PANTHER" id="PTHR24148">
    <property type="entry name" value="ANKYRIN REPEAT DOMAIN-CONTAINING PROTEIN 39 HOMOLOG-RELATED"/>
    <property type="match status" value="1"/>
</dbReference>
<dbReference type="Proteomes" id="UP000256645">
    <property type="component" value="Unassembled WGS sequence"/>
</dbReference>
<evidence type="ECO:0000259" key="2">
    <source>
        <dbReference type="Pfam" id="PF06985"/>
    </source>
</evidence>
<feature type="region of interest" description="Disordered" evidence="1">
    <location>
        <begin position="245"/>
        <end position="269"/>
    </location>
</feature>
<dbReference type="EMBL" id="PDLM01000003">
    <property type="protein sequence ID" value="RDW82330.1"/>
    <property type="molecule type" value="Genomic_DNA"/>
</dbReference>
<proteinExistence type="predicted"/>
<feature type="domain" description="Heterokaryon incompatibility" evidence="2">
    <location>
        <begin position="139"/>
        <end position="302"/>
    </location>
</feature>
<name>A0A3D8S7Z7_9HELO</name>
<organism evidence="3 4">
    <name type="scientific">Coleophoma cylindrospora</name>
    <dbReference type="NCBI Taxonomy" id="1849047"/>
    <lineage>
        <taxon>Eukaryota</taxon>
        <taxon>Fungi</taxon>
        <taxon>Dikarya</taxon>
        <taxon>Ascomycota</taxon>
        <taxon>Pezizomycotina</taxon>
        <taxon>Leotiomycetes</taxon>
        <taxon>Helotiales</taxon>
        <taxon>Dermateaceae</taxon>
        <taxon>Coleophoma</taxon>
    </lineage>
</organism>
<evidence type="ECO:0000313" key="4">
    <source>
        <dbReference type="Proteomes" id="UP000256645"/>
    </source>
</evidence>
<dbReference type="AlphaFoldDB" id="A0A3D8S7Z7"/>
<accession>A0A3D8S7Z7</accession>
<dbReference type="PANTHER" id="PTHR24148:SF73">
    <property type="entry name" value="HET DOMAIN PROTEIN (AFU_ORTHOLOGUE AFUA_8G01020)"/>
    <property type="match status" value="1"/>
</dbReference>
<dbReference type="InterPro" id="IPR010730">
    <property type="entry name" value="HET"/>
</dbReference>
<gene>
    <name evidence="3" type="ORF">BP6252_03442</name>
</gene>
<dbReference type="OrthoDB" id="4850726at2759"/>
<keyword evidence="4" id="KW-1185">Reference proteome</keyword>
<dbReference type="InterPro" id="IPR052895">
    <property type="entry name" value="HetReg/Transcr_Mod"/>
</dbReference>
<comment type="caution">
    <text evidence="3">The sequence shown here is derived from an EMBL/GenBank/DDBJ whole genome shotgun (WGS) entry which is preliminary data.</text>
</comment>
<protein>
    <recommendedName>
        <fullName evidence="2">Heterokaryon incompatibility domain-containing protein</fullName>
    </recommendedName>
</protein>
<evidence type="ECO:0000256" key="1">
    <source>
        <dbReference type="SAM" id="MobiDB-lite"/>
    </source>
</evidence>